<accession>A0ABP0NIB0</accession>
<evidence type="ECO:0000256" key="1">
    <source>
        <dbReference type="SAM" id="Coils"/>
    </source>
</evidence>
<evidence type="ECO:0008006" key="4">
    <source>
        <dbReference type="Google" id="ProtNLM"/>
    </source>
</evidence>
<sequence>MVGLHVDDLLGCGKDGAPEYEHLKNQLKEAFNFKHWTEESAEKPLEFCGCHLSRDATESKLHQVEYLKNVKPMTCTDYDTNRNLSTKEQSCLRALLGTLQWPATQTSPHLSASVSLLCGEVTSATGDTAAQANKVLRFAKSNSDAALTFRDLGGGYVVFLCNQQILEDGSTQDYTILDWHRLAFAVLTSQMIGVKAVTMEDTLTFMLSPEAIMILYTMALGMLLWQFFRCCSSTSWRSSIKRTTWTMTSTSSMAIGMQTEKEPEIDFKILMSEYLRIQDIVRDQEAELFDLQAQCSAQEEEIEQLIDTKRCMQCELREVENEFRKARNNWIDVHNRLAAIQDDLAREWLPRTLFTTKSGKSFHTTTECQALSSADHSQMKQWNCCAYCGQKVERIDTAASESNVDLAQLVSNAATEACREANVSVAATVVIF</sequence>
<dbReference type="Proteomes" id="UP001642484">
    <property type="component" value="Unassembled WGS sequence"/>
</dbReference>
<reference evidence="2 3" key="1">
    <citation type="submission" date="2024-02" db="EMBL/GenBank/DDBJ databases">
        <authorList>
            <person name="Chen Y."/>
            <person name="Shah S."/>
            <person name="Dougan E. K."/>
            <person name="Thang M."/>
            <person name="Chan C."/>
        </authorList>
    </citation>
    <scope>NUCLEOTIDE SEQUENCE [LARGE SCALE GENOMIC DNA]</scope>
</reference>
<gene>
    <name evidence="2" type="ORF">CCMP2556_LOCUS31218</name>
</gene>
<protein>
    <recommendedName>
        <fullName evidence="4">Reverse transcriptase Ty1/copia-type domain-containing protein</fullName>
    </recommendedName>
</protein>
<evidence type="ECO:0000313" key="3">
    <source>
        <dbReference type="Proteomes" id="UP001642484"/>
    </source>
</evidence>
<organism evidence="2 3">
    <name type="scientific">Durusdinium trenchii</name>
    <dbReference type="NCBI Taxonomy" id="1381693"/>
    <lineage>
        <taxon>Eukaryota</taxon>
        <taxon>Sar</taxon>
        <taxon>Alveolata</taxon>
        <taxon>Dinophyceae</taxon>
        <taxon>Suessiales</taxon>
        <taxon>Symbiodiniaceae</taxon>
        <taxon>Durusdinium</taxon>
    </lineage>
</organism>
<comment type="caution">
    <text evidence="2">The sequence shown here is derived from an EMBL/GenBank/DDBJ whole genome shotgun (WGS) entry which is preliminary data.</text>
</comment>
<keyword evidence="1" id="KW-0175">Coiled coil</keyword>
<evidence type="ECO:0000313" key="2">
    <source>
        <dbReference type="EMBL" id="CAK9063523.1"/>
    </source>
</evidence>
<dbReference type="EMBL" id="CAXAMN010021806">
    <property type="protein sequence ID" value="CAK9063523.1"/>
    <property type="molecule type" value="Genomic_DNA"/>
</dbReference>
<feature type="coiled-coil region" evidence="1">
    <location>
        <begin position="281"/>
        <end position="329"/>
    </location>
</feature>
<keyword evidence="3" id="KW-1185">Reference proteome</keyword>
<proteinExistence type="predicted"/>
<name>A0ABP0NIB0_9DINO</name>